<name>A0A510VPQ6_9LACO</name>
<gene>
    <name evidence="1" type="ORF">LSI01_12390</name>
</gene>
<reference evidence="1 2" key="1">
    <citation type="submission" date="2019-07" db="EMBL/GenBank/DDBJ databases">
        <title>Whole genome shotgun sequence of Lactobacillus siliginis NBRC 101315.</title>
        <authorList>
            <person name="Hosoyama A."/>
            <person name="Uohara A."/>
            <person name="Ohji S."/>
            <person name="Ichikawa N."/>
        </authorList>
    </citation>
    <scope>NUCLEOTIDE SEQUENCE [LARGE SCALE GENOMIC DNA]</scope>
    <source>
        <strain evidence="1 2">NBRC 101315</strain>
    </source>
</reference>
<dbReference type="EMBL" id="BJUD01000024">
    <property type="protein sequence ID" value="GEK28928.1"/>
    <property type="molecule type" value="Genomic_DNA"/>
</dbReference>
<comment type="caution">
    <text evidence="1">The sequence shown here is derived from an EMBL/GenBank/DDBJ whole genome shotgun (WGS) entry which is preliminary data.</text>
</comment>
<accession>A0A510VPQ6</accession>
<sequence>MNTKNVGHVPTFFCTYVINELEAHCFEFIVSEEVKCFTVMHQCMLSDDDVSNGTVVGNKL</sequence>
<evidence type="ECO:0000313" key="2">
    <source>
        <dbReference type="Proteomes" id="UP000321429"/>
    </source>
</evidence>
<organism evidence="1 2">
    <name type="scientific">Furfurilactobacillus siliginis</name>
    <dbReference type="NCBI Taxonomy" id="348151"/>
    <lineage>
        <taxon>Bacteria</taxon>
        <taxon>Bacillati</taxon>
        <taxon>Bacillota</taxon>
        <taxon>Bacilli</taxon>
        <taxon>Lactobacillales</taxon>
        <taxon>Lactobacillaceae</taxon>
        <taxon>Furfurilactobacillus</taxon>
    </lineage>
</organism>
<protein>
    <submittedName>
        <fullName evidence="1">Uncharacterized protein</fullName>
    </submittedName>
</protein>
<dbReference type="Proteomes" id="UP000321429">
    <property type="component" value="Unassembled WGS sequence"/>
</dbReference>
<proteinExistence type="predicted"/>
<dbReference type="AlphaFoldDB" id="A0A510VPQ6"/>
<evidence type="ECO:0000313" key="1">
    <source>
        <dbReference type="EMBL" id="GEK28928.1"/>
    </source>
</evidence>